<evidence type="ECO:0000313" key="2">
    <source>
        <dbReference type="EMBL" id="KAA6379563.1"/>
    </source>
</evidence>
<protein>
    <recommendedName>
        <fullName evidence="4">MIR domain-containing protein</fullName>
    </recommendedName>
</protein>
<accession>A0A5J4VAP3</accession>
<dbReference type="SUPFAM" id="SSF82109">
    <property type="entry name" value="MIR domain"/>
    <property type="match status" value="1"/>
</dbReference>
<dbReference type="EMBL" id="SNRW01008411">
    <property type="protein sequence ID" value="KAA6379563.1"/>
    <property type="molecule type" value="Genomic_DNA"/>
</dbReference>
<sequence>MAQCISDGTAVEFGAEYLDQKHEASLTVWRGAISLKIQQAVMKQESNFEGKYNIWILESSDSHKSKISERSTSELLRYSKPLFIRSYVSGLYLCAHRSRFQRETGELIPFFMPLSEETERTCLWEITKSGDEKLMNEKEDFIHAGDAIQIKHAFSCFTLNENANFNDLHPPYVVVSLPPKNWIIKVSPISQSPNSMSFSLYGSHSLLADRTIFQFVSKQFGDRTFSVELNCPNRLFQQKDKNQMKIKQELNILNPAKRSYISFSANQSGIRKSINNSNSLPVNDLFEIEQMSMKQLSEIAFAISKWERKVYRVVSNESQHLSSSQSLGSLESLQQVDGQSGGNTFSRQVSRIGLKTKSIIGNMTFAFQERMNLKQGTFVCNGSFVRIKHAASQRYLCCSDVDQMNRLIVAAINDLEEEKLLRQQIKKKPNASNLVNQTLKSKQQSSQEEEQLQQQEQQQQPQKWPQIMSAQSKSADQPITFYDLPPLKYAFKSPLLQLSLAEDVLPFNQIQLLINKYSSSLNPQQGKQSKQQSDKIKEIEKQQQKLLEISSSLFNTIFRITLPPPNNKEDAEEGFNEDLINILNRSVTSTNTNTLQQNPNNQLSSSSSLAAVPNISQSQDLQSQASSFSSSLISSDLSLQTSNQIKINKSEDYVPFNLQKSATFSIQHVATSAYIAIANLNKPFVFPCRVQKFGSQKKSRKYFINI</sequence>
<dbReference type="Proteomes" id="UP000324800">
    <property type="component" value="Unassembled WGS sequence"/>
</dbReference>
<feature type="region of interest" description="Disordered" evidence="1">
    <location>
        <begin position="432"/>
        <end position="470"/>
    </location>
</feature>
<proteinExistence type="predicted"/>
<gene>
    <name evidence="2" type="ORF">EZS28_024909</name>
</gene>
<comment type="caution">
    <text evidence="2">The sequence shown here is derived from an EMBL/GenBank/DDBJ whole genome shotgun (WGS) entry which is preliminary data.</text>
</comment>
<dbReference type="AlphaFoldDB" id="A0A5J4VAP3"/>
<feature type="compositionally biased region" description="Low complexity" evidence="1">
    <location>
        <begin position="439"/>
        <end position="466"/>
    </location>
</feature>
<evidence type="ECO:0000256" key="1">
    <source>
        <dbReference type="SAM" id="MobiDB-lite"/>
    </source>
</evidence>
<evidence type="ECO:0008006" key="4">
    <source>
        <dbReference type="Google" id="ProtNLM"/>
    </source>
</evidence>
<evidence type="ECO:0000313" key="3">
    <source>
        <dbReference type="Proteomes" id="UP000324800"/>
    </source>
</evidence>
<reference evidence="2 3" key="1">
    <citation type="submission" date="2019-03" db="EMBL/GenBank/DDBJ databases">
        <title>Single cell metagenomics reveals metabolic interactions within the superorganism composed of flagellate Streblomastix strix and complex community of Bacteroidetes bacteria on its surface.</title>
        <authorList>
            <person name="Treitli S.C."/>
            <person name="Kolisko M."/>
            <person name="Husnik F."/>
            <person name="Keeling P."/>
            <person name="Hampl V."/>
        </authorList>
    </citation>
    <scope>NUCLEOTIDE SEQUENCE [LARGE SCALE GENOMIC DNA]</scope>
    <source>
        <strain evidence="2">ST1C</strain>
    </source>
</reference>
<name>A0A5J4VAP3_9EUKA</name>
<organism evidence="2 3">
    <name type="scientific">Streblomastix strix</name>
    <dbReference type="NCBI Taxonomy" id="222440"/>
    <lineage>
        <taxon>Eukaryota</taxon>
        <taxon>Metamonada</taxon>
        <taxon>Preaxostyla</taxon>
        <taxon>Oxymonadida</taxon>
        <taxon>Streblomastigidae</taxon>
        <taxon>Streblomastix</taxon>
    </lineage>
</organism>
<dbReference type="InterPro" id="IPR036300">
    <property type="entry name" value="MIR_dom_sf"/>
</dbReference>